<comment type="caution">
    <text evidence="2">The sequence shown here is derived from an EMBL/GenBank/DDBJ whole genome shotgun (WGS) entry which is preliminary data.</text>
</comment>
<gene>
    <name evidence="2" type="ORF">SO802_010519</name>
</gene>
<accession>A0AAW2DGP6</accession>
<dbReference type="Proteomes" id="UP001459277">
    <property type="component" value="Unassembled WGS sequence"/>
</dbReference>
<feature type="coiled-coil region" evidence="1">
    <location>
        <begin position="73"/>
        <end position="121"/>
    </location>
</feature>
<name>A0AAW2DGP6_9ROSI</name>
<keyword evidence="3" id="KW-1185">Reference proteome</keyword>
<proteinExistence type="predicted"/>
<organism evidence="2 3">
    <name type="scientific">Lithocarpus litseifolius</name>
    <dbReference type="NCBI Taxonomy" id="425828"/>
    <lineage>
        <taxon>Eukaryota</taxon>
        <taxon>Viridiplantae</taxon>
        <taxon>Streptophyta</taxon>
        <taxon>Embryophyta</taxon>
        <taxon>Tracheophyta</taxon>
        <taxon>Spermatophyta</taxon>
        <taxon>Magnoliopsida</taxon>
        <taxon>eudicotyledons</taxon>
        <taxon>Gunneridae</taxon>
        <taxon>Pentapetalae</taxon>
        <taxon>rosids</taxon>
        <taxon>fabids</taxon>
        <taxon>Fagales</taxon>
        <taxon>Fagaceae</taxon>
        <taxon>Lithocarpus</taxon>
    </lineage>
</organism>
<sequence>MDAQDGVILASKGTCESNLTFQFAAILKGHTHGITSLVVGGGNMLYSGTTGFLTSGIRAVDPETSNCDQRKLLKEIQQMLNKALEEVKDISKTMKALYESNMAMKDELSRLQKSLKNTTEEELQSLGSMKLEE</sequence>
<evidence type="ECO:0000256" key="1">
    <source>
        <dbReference type="SAM" id="Coils"/>
    </source>
</evidence>
<evidence type="ECO:0000313" key="2">
    <source>
        <dbReference type="EMBL" id="KAL0009017.1"/>
    </source>
</evidence>
<protein>
    <submittedName>
        <fullName evidence="2">Uncharacterized protein</fullName>
    </submittedName>
</protein>
<reference evidence="2 3" key="1">
    <citation type="submission" date="2024-01" db="EMBL/GenBank/DDBJ databases">
        <title>A telomere-to-telomere, gap-free genome of sweet tea (Lithocarpus litseifolius).</title>
        <authorList>
            <person name="Zhou J."/>
        </authorList>
    </citation>
    <scope>NUCLEOTIDE SEQUENCE [LARGE SCALE GENOMIC DNA]</scope>
    <source>
        <strain evidence="2">Zhou-2022a</strain>
        <tissue evidence="2">Leaf</tissue>
    </source>
</reference>
<evidence type="ECO:0000313" key="3">
    <source>
        <dbReference type="Proteomes" id="UP001459277"/>
    </source>
</evidence>
<dbReference type="EMBL" id="JAZDWU010000003">
    <property type="protein sequence ID" value="KAL0009017.1"/>
    <property type="molecule type" value="Genomic_DNA"/>
</dbReference>
<dbReference type="AlphaFoldDB" id="A0AAW2DGP6"/>
<keyword evidence="1" id="KW-0175">Coiled coil</keyword>